<gene>
    <name evidence="2" type="ORF">SDC9_198939</name>
</gene>
<organism evidence="2">
    <name type="scientific">bioreactor metagenome</name>
    <dbReference type="NCBI Taxonomy" id="1076179"/>
    <lineage>
        <taxon>unclassified sequences</taxon>
        <taxon>metagenomes</taxon>
        <taxon>ecological metagenomes</taxon>
    </lineage>
</organism>
<reference evidence="2" key="1">
    <citation type="submission" date="2019-08" db="EMBL/GenBank/DDBJ databases">
        <authorList>
            <person name="Kucharzyk K."/>
            <person name="Murdoch R.W."/>
            <person name="Higgins S."/>
            <person name="Loffler F."/>
        </authorList>
    </citation>
    <scope>NUCLEOTIDE SEQUENCE</scope>
</reference>
<proteinExistence type="predicted"/>
<feature type="compositionally biased region" description="Basic and acidic residues" evidence="1">
    <location>
        <begin position="39"/>
        <end position="66"/>
    </location>
</feature>
<evidence type="ECO:0000313" key="2">
    <source>
        <dbReference type="EMBL" id="MPN51296.1"/>
    </source>
</evidence>
<accession>A0A645IJX7</accession>
<evidence type="ECO:0000256" key="1">
    <source>
        <dbReference type="SAM" id="MobiDB-lite"/>
    </source>
</evidence>
<dbReference type="AlphaFoldDB" id="A0A645IJX7"/>
<name>A0A645IJX7_9ZZZZ</name>
<protein>
    <submittedName>
        <fullName evidence="2">Uncharacterized protein</fullName>
    </submittedName>
</protein>
<feature type="region of interest" description="Disordered" evidence="1">
    <location>
        <begin position="39"/>
        <end position="76"/>
    </location>
</feature>
<comment type="caution">
    <text evidence="2">The sequence shown here is derived from an EMBL/GenBank/DDBJ whole genome shotgun (WGS) entry which is preliminary data.</text>
</comment>
<sequence>MAGAALPGLPIVSAASAESPVTSPAPIALKSALFNKDSEKPVKQVTAEKSEKPSKPPGKGWHEHNHSWPGSDENQGWYENGKIYYRSDNYRNNSWSYANYWSNPISYFKDYAANYGFDRYRDSFTLLSQSNNSATILVKKTTTGKQYIVELDRDNYHDWEIAAVRGILR</sequence>
<dbReference type="EMBL" id="VSSQ01116265">
    <property type="protein sequence ID" value="MPN51296.1"/>
    <property type="molecule type" value="Genomic_DNA"/>
</dbReference>